<dbReference type="CDD" id="cd01127">
    <property type="entry name" value="TrwB_TraG_TraD_VirD4"/>
    <property type="match status" value="1"/>
</dbReference>
<dbReference type="PANTHER" id="PTHR22683">
    <property type="entry name" value="SPORULATION PROTEIN RELATED"/>
    <property type="match status" value="1"/>
</dbReference>
<keyword evidence="4" id="KW-0175">Coiled coil</keyword>
<name>A0A841F7K9_9ACTN</name>
<sequence>MGGWRTVLADTVSRDLATARDAARALREHAVAEAAYATENARNILEAGRDEQARLAAAHRERGADLDDRAAQAMSATLARMSGLAAEFASGAAGDPWADWHPTPPARGTIPGLLRIGSVDAPGEPPALVPLLDHAHLVCRTDPGRILPGLLLRTLGTTQPGAVHLTVYDPERLGGSLAGLAPLAPAGMLGFVGPNGLSDMLDELVEQVRRINETVLAGEYDSLRELARATGRRPEPWRVAVLLDDNGQEDWTGKQRAQLARILRTGVACGVHVIVQDSPANPMALTGPDIEIVEDTRTTMTADFDVRLDPPPPSTLVTATCRAIAERVAQGPEPAVFADLLPDDDADLWTFSSAAGLTAPIGEGAEGRLIDVTLGDNPPHALIGGPSGAGKTNLLYAWIGALTARYGPEELAMYLLDFKEGVSFARFAKGRRDPSWLPHVRLVGVNINDDREFGLALLRHLRDELRRRAEAAKQHEATKLEELRHQDPGGRWPRIVAIIDEFQVLLDGRDTVSNEAVGLLEDLARRGRSQGIHLVLASQDVAGIEALWGRPALVAQFTLRVALPKARRILAETNTAADEIPRYHAVVNSDSGVTSANKVVRVPDASNRTAWDPLQQRLWNARPADNDEPRLFDGDHVPRLADAVDLGGNVPTALLGQTIDVTTRSARFRLTRTVGRNLAVLGTRTEEACDVLAAAAITVAKENAARFTLCCPDPDARLAADRLAMTLSAMGMETEVHNGLTDVVGSLTGTDSPVPHLVLLYAVDAASGTLDASAKERFRQLLLTGPERRIHTLGWWRSVPRLREDLGGFAARFDSIDAWLALDVHGPELAPLSPTPGGPPWYPRPRRGLFFDRAVHRHPEVVIPYDTSEATSPRASMLLSGVRKDATTGDTGAVTDVWGDDHGG</sequence>
<organism evidence="6 7">
    <name type="scientific">Phytomonospora endophytica</name>
    <dbReference type="NCBI Taxonomy" id="714109"/>
    <lineage>
        <taxon>Bacteria</taxon>
        <taxon>Bacillati</taxon>
        <taxon>Actinomycetota</taxon>
        <taxon>Actinomycetes</taxon>
        <taxon>Micromonosporales</taxon>
        <taxon>Micromonosporaceae</taxon>
        <taxon>Phytomonospora</taxon>
    </lineage>
</organism>
<gene>
    <name evidence="6" type="ORF">HNR73_000038</name>
</gene>
<evidence type="ECO:0000256" key="3">
    <source>
        <dbReference type="PROSITE-ProRule" id="PRU00289"/>
    </source>
</evidence>
<dbReference type="InterPro" id="IPR050206">
    <property type="entry name" value="FtsK/SpoIIIE/SftA"/>
</dbReference>
<dbReference type="Pfam" id="PF01580">
    <property type="entry name" value="FtsK_SpoIIIE"/>
    <property type="match status" value="1"/>
</dbReference>
<keyword evidence="1 3" id="KW-0547">Nucleotide-binding</keyword>
<evidence type="ECO:0000256" key="1">
    <source>
        <dbReference type="ARBA" id="ARBA00022741"/>
    </source>
</evidence>
<evidence type="ECO:0000313" key="6">
    <source>
        <dbReference type="EMBL" id="MBB6032196.1"/>
    </source>
</evidence>
<evidence type="ECO:0000259" key="5">
    <source>
        <dbReference type="PROSITE" id="PS50901"/>
    </source>
</evidence>
<dbReference type="Proteomes" id="UP000548476">
    <property type="component" value="Unassembled WGS sequence"/>
</dbReference>
<accession>A0A841F7K9</accession>
<feature type="binding site" evidence="3">
    <location>
        <begin position="385"/>
        <end position="392"/>
    </location>
    <ligand>
        <name>ATP</name>
        <dbReference type="ChEBI" id="CHEBI:30616"/>
    </ligand>
</feature>
<dbReference type="InterPro" id="IPR002543">
    <property type="entry name" value="FtsK_dom"/>
</dbReference>
<dbReference type="Gene3D" id="3.40.50.300">
    <property type="entry name" value="P-loop containing nucleotide triphosphate hydrolases"/>
    <property type="match status" value="2"/>
</dbReference>
<keyword evidence="7" id="KW-1185">Reference proteome</keyword>
<comment type="caution">
    <text evidence="6">The sequence shown here is derived from an EMBL/GenBank/DDBJ whole genome shotgun (WGS) entry which is preliminary data.</text>
</comment>
<protein>
    <recommendedName>
        <fullName evidence="5">FtsK domain-containing protein</fullName>
    </recommendedName>
</protein>
<dbReference type="PROSITE" id="PS50901">
    <property type="entry name" value="FTSK"/>
    <property type="match status" value="1"/>
</dbReference>
<evidence type="ECO:0000256" key="2">
    <source>
        <dbReference type="ARBA" id="ARBA00022840"/>
    </source>
</evidence>
<dbReference type="RefSeq" id="WP_184785130.1">
    <property type="nucleotide sequence ID" value="NZ_BONT01000061.1"/>
</dbReference>
<evidence type="ECO:0000313" key="7">
    <source>
        <dbReference type="Proteomes" id="UP000548476"/>
    </source>
</evidence>
<dbReference type="GO" id="GO:0003677">
    <property type="term" value="F:DNA binding"/>
    <property type="evidence" value="ECO:0007669"/>
    <property type="project" value="InterPro"/>
</dbReference>
<evidence type="ECO:0000256" key="4">
    <source>
        <dbReference type="SAM" id="Coils"/>
    </source>
</evidence>
<proteinExistence type="predicted"/>
<dbReference type="SUPFAM" id="SSF52540">
    <property type="entry name" value="P-loop containing nucleoside triphosphate hydrolases"/>
    <property type="match status" value="1"/>
</dbReference>
<dbReference type="SMART" id="SM00382">
    <property type="entry name" value="AAA"/>
    <property type="match status" value="1"/>
</dbReference>
<dbReference type="AlphaFoldDB" id="A0A841F7K9"/>
<dbReference type="EMBL" id="JACHGT010000001">
    <property type="protein sequence ID" value="MBB6032196.1"/>
    <property type="molecule type" value="Genomic_DNA"/>
</dbReference>
<feature type="domain" description="FtsK" evidence="5">
    <location>
        <begin position="367"/>
        <end position="572"/>
    </location>
</feature>
<dbReference type="GO" id="GO:0005524">
    <property type="term" value="F:ATP binding"/>
    <property type="evidence" value="ECO:0007669"/>
    <property type="project" value="UniProtKB-UniRule"/>
</dbReference>
<keyword evidence="2 3" id="KW-0067">ATP-binding</keyword>
<reference evidence="6 7" key="1">
    <citation type="submission" date="2020-08" db="EMBL/GenBank/DDBJ databases">
        <title>Genomic Encyclopedia of Type Strains, Phase IV (KMG-IV): sequencing the most valuable type-strain genomes for metagenomic binning, comparative biology and taxonomic classification.</title>
        <authorList>
            <person name="Goeker M."/>
        </authorList>
    </citation>
    <scope>NUCLEOTIDE SEQUENCE [LARGE SCALE GENOMIC DNA]</scope>
    <source>
        <strain evidence="6 7">YIM 65646</strain>
    </source>
</reference>
<dbReference type="InterPro" id="IPR003593">
    <property type="entry name" value="AAA+_ATPase"/>
</dbReference>
<feature type="coiled-coil region" evidence="4">
    <location>
        <begin position="455"/>
        <end position="486"/>
    </location>
</feature>
<dbReference type="PANTHER" id="PTHR22683:SF41">
    <property type="entry name" value="DNA TRANSLOCASE FTSK"/>
    <property type="match status" value="1"/>
</dbReference>
<dbReference type="InterPro" id="IPR027417">
    <property type="entry name" value="P-loop_NTPase"/>
</dbReference>